<keyword evidence="1" id="KW-0472">Membrane</keyword>
<sequence length="42" mass="5182">MRLNTNAEKFNSKFISYRARHYFLMTGFFIFRNILFPESIFI</sequence>
<dbReference type="KEGG" id="eao:BD94_3575"/>
<protein>
    <submittedName>
        <fullName evidence="2">Uncharacterized protein</fullName>
    </submittedName>
</protein>
<organism evidence="2 3">
    <name type="scientific">Elizabethkingia anophelis NUHP1</name>
    <dbReference type="NCBI Taxonomy" id="1338011"/>
    <lineage>
        <taxon>Bacteria</taxon>
        <taxon>Pseudomonadati</taxon>
        <taxon>Bacteroidota</taxon>
        <taxon>Flavobacteriia</taxon>
        <taxon>Flavobacteriales</taxon>
        <taxon>Weeksellaceae</taxon>
        <taxon>Elizabethkingia</taxon>
    </lineage>
</organism>
<evidence type="ECO:0000256" key="1">
    <source>
        <dbReference type="SAM" id="Phobius"/>
    </source>
</evidence>
<name>A0A077EP65_9FLAO</name>
<feature type="transmembrane region" description="Helical" evidence="1">
    <location>
        <begin position="21"/>
        <end position="41"/>
    </location>
</feature>
<dbReference type="AlphaFoldDB" id="A0A077EP65"/>
<proteinExistence type="predicted"/>
<dbReference type="STRING" id="1338011.BD94_3575"/>
<dbReference type="HOGENOM" id="CLU_3250832_0_0_10"/>
<keyword evidence="1" id="KW-0812">Transmembrane</keyword>
<evidence type="ECO:0000313" key="3">
    <source>
        <dbReference type="Proteomes" id="UP000028933"/>
    </source>
</evidence>
<dbReference type="Proteomes" id="UP000028933">
    <property type="component" value="Chromosome"/>
</dbReference>
<keyword evidence="1" id="KW-1133">Transmembrane helix</keyword>
<evidence type="ECO:0000313" key="2">
    <source>
        <dbReference type="EMBL" id="AIL47350.1"/>
    </source>
</evidence>
<reference evidence="2 3" key="1">
    <citation type="journal article" date="2013" name="Lancet">
        <title>First case of E anophelis outbreak in an intensive-care unit.</title>
        <authorList>
            <person name="Teo J."/>
            <person name="Tan S.Y."/>
            <person name="Tay M."/>
            <person name="Ding Y."/>
            <person name="Kjelleberg S."/>
            <person name="Givskov M."/>
            <person name="Lin R.T."/>
            <person name="Yang L."/>
        </authorList>
    </citation>
    <scope>NUCLEOTIDE SEQUENCE [LARGE SCALE GENOMIC DNA]</scope>
    <source>
        <strain evidence="2 3">NUHP1</strain>
    </source>
</reference>
<accession>A0A077EP65</accession>
<dbReference type="EMBL" id="CP007547">
    <property type="protein sequence ID" value="AIL47350.1"/>
    <property type="molecule type" value="Genomic_DNA"/>
</dbReference>
<gene>
    <name evidence="2" type="ORF">BD94_3575</name>
</gene>